<protein>
    <submittedName>
        <fullName evidence="7">Cupredoxin</fullName>
    </submittedName>
</protein>
<evidence type="ECO:0000256" key="4">
    <source>
        <dbReference type="SAM" id="SignalP"/>
    </source>
</evidence>
<feature type="signal peptide" evidence="4">
    <location>
        <begin position="1"/>
        <end position="21"/>
    </location>
</feature>
<evidence type="ECO:0000313" key="8">
    <source>
        <dbReference type="Proteomes" id="UP000799764"/>
    </source>
</evidence>
<evidence type="ECO:0000259" key="5">
    <source>
        <dbReference type="Pfam" id="PF07731"/>
    </source>
</evidence>
<dbReference type="InterPro" id="IPR011707">
    <property type="entry name" value="Cu-oxidase-like_N"/>
</dbReference>
<evidence type="ECO:0000256" key="1">
    <source>
        <dbReference type="ARBA" id="ARBA00010609"/>
    </source>
</evidence>
<feature type="region of interest" description="Disordered" evidence="3">
    <location>
        <begin position="25"/>
        <end position="55"/>
    </location>
</feature>
<keyword evidence="2" id="KW-0186">Copper</keyword>
<dbReference type="InterPro" id="IPR011706">
    <property type="entry name" value="Cu-oxidase_C"/>
</dbReference>
<dbReference type="InterPro" id="IPR008972">
    <property type="entry name" value="Cupredoxin"/>
</dbReference>
<feature type="domain" description="Plastocyanin-like" evidence="5">
    <location>
        <begin position="411"/>
        <end position="525"/>
    </location>
</feature>
<evidence type="ECO:0000256" key="3">
    <source>
        <dbReference type="SAM" id="MobiDB-lite"/>
    </source>
</evidence>
<dbReference type="OrthoDB" id="262547at2759"/>
<name>A0A9P4PZS4_9PLEO</name>
<keyword evidence="4" id="KW-0732">Signal</keyword>
<feature type="chain" id="PRO_5040171369" evidence="4">
    <location>
        <begin position="22"/>
        <end position="608"/>
    </location>
</feature>
<keyword evidence="8" id="KW-1185">Reference proteome</keyword>
<feature type="compositionally biased region" description="Polar residues" evidence="3">
    <location>
        <begin position="45"/>
        <end position="55"/>
    </location>
</feature>
<proteinExistence type="inferred from homology"/>
<dbReference type="InterPro" id="IPR045087">
    <property type="entry name" value="Cu-oxidase_fam"/>
</dbReference>
<dbReference type="PANTHER" id="PTHR48267">
    <property type="entry name" value="CUPREDOXIN SUPERFAMILY PROTEIN"/>
    <property type="match status" value="1"/>
</dbReference>
<evidence type="ECO:0000313" key="7">
    <source>
        <dbReference type="EMBL" id="KAF2452193.1"/>
    </source>
</evidence>
<dbReference type="GO" id="GO:0005507">
    <property type="term" value="F:copper ion binding"/>
    <property type="evidence" value="ECO:0007669"/>
    <property type="project" value="InterPro"/>
</dbReference>
<gene>
    <name evidence="7" type="ORF">P171DRAFT_493903</name>
</gene>
<dbReference type="Proteomes" id="UP000799764">
    <property type="component" value="Unassembled WGS sequence"/>
</dbReference>
<dbReference type="SUPFAM" id="SSF49503">
    <property type="entry name" value="Cupredoxins"/>
    <property type="match status" value="3"/>
</dbReference>
<accession>A0A9P4PZS4</accession>
<dbReference type="AlphaFoldDB" id="A0A9P4PZS4"/>
<dbReference type="Pfam" id="PF07732">
    <property type="entry name" value="Cu-oxidase_3"/>
    <property type="match status" value="1"/>
</dbReference>
<dbReference type="Gene3D" id="2.60.40.420">
    <property type="entry name" value="Cupredoxins - blue copper proteins"/>
    <property type="match status" value="3"/>
</dbReference>
<organism evidence="7 8">
    <name type="scientific">Karstenula rhodostoma CBS 690.94</name>
    <dbReference type="NCBI Taxonomy" id="1392251"/>
    <lineage>
        <taxon>Eukaryota</taxon>
        <taxon>Fungi</taxon>
        <taxon>Dikarya</taxon>
        <taxon>Ascomycota</taxon>
        <taxon>Pezizomycotina</taxon>
        <taxon>Dothideomycetes</taxon>
        <taxon>Pleosporomycetidae</taxon>
        <taxon>Pleosporales</taxon>
        <taxon>Massarineae</taxon>
        <taxon>Didymosphaeriaceae</taxon>
        <taxon>Karstenula</taxon>
    </lineage>
</organism>
<dbReference type="EMBL" id="MU001492">
    <property type="protein sequence ID" value="KAF2452193.1"/>
    <property type="molecule type" value="Genomic_DNA"/>
</dbReference>
<sequence>MHFLLPFKLACLSSFPVSVFAQRGRVGSSDGSRADQSRVIGLTRPSPTNGRNPLETQGWISPEYKWFYEYPLPRTPVKSKKQYVYRIVGVGYMSQIDYYEVEIKSFTQQIYPDLPATPMVGFDGMSPGPTFVMQQNREAVVRFINNGPSNISVHVHGQYNRAPFDGWAGDMTSPGQYKDYYYPNAQNARTIWYHDHTEFTTGEHAYWGEEGYYILTDPEEQALGLPSGPYDVTLVIAAKVYNSDGSLQYDNNHESGLWGDVILVNEQPWPYMNVEPRPYRFRLLNGAVSRTFDLTLNTDAGEMLHFDVIGSDCGLFNSPVNSTFIALSMGERYELVVDFSNFQNQNITLLNGRGVGDNVDYPATNKVMRFVVGGSSSGGSGGVPQTLRNHEEVAPPASNAKDFTFGRGRGGVWEINGVGFRDVENRILTKPERGTYETWQLRNGAGGGTHPVHIHLVDFKVLSRTGGRNEVADYESAGWKDVVWLAAGESVQVIARYAPWDGIYMFHCHNLVHEDHEQVVFLLVPNLEKWGYTNDTLFLDPNQREFQARNFNSDDFTEEAINNKIAWLYSTNPYNKGNIAGVYSALDAYAQAPDGGQSNPTGSPSSSD</sequence>
<dbReference type="Pfam" id="PF07731">
    <property type="entry name" value="Cu-oxidase_2"/>
    <property type="match status" value="1"/>
</dbReference>
<evidence type="ECO:0000256" key="2">
    <source>
        <dbReference type="ARBA" id="ARBA00023008"/>
    </source>
</evidence>
<evidence type="ECO:0000259" key="6">
    <source>
        <dbReference type="Pfam" id="PF07732"/>
    </source>
</evidence>
<feature type="domain" description="Plastocyanin-like" evidence="6">
    <location>
        <begin position="113"/>
        <end position="218"/>
    </location>
</feature>
<comment type="caution">
    <text evidence="7">The sequence shown here is derived from an EMBL/GenBank/DDBJ whole genome shotgun (WGS) entry which is preliminary data.</text>
</comment>
<dbReference type="PANTHER" id="PTHR48267:SF1">
    <property type="entry name" value="BILIRUBIN OXIDASE"/>
    <property type="match status" value="1"/>
</dbReference>
<reference evidence="7" key="1">
    <citation type="journal article" date="2020" name="Stud. Mycol.">
        <title>101 Dothideomycetes genomes: a test case for predicting lifestyles and emergence of pathogens.</title>
        <authorList>
            <person name="Haridas S."/>
            <person name="Albert R."/>
            <person name="Binder M."/>
            <person name="Bloem J."/>
            <person name="Labutti K."/>
            <person name="Salamov A."/>
            <person name="Andreopoulos B."/>
            <person name="Baker S."/>
            <person name="Barry K."/>
            <person name="Bills G."/>
            <person name="Bluhm B."/>
            <person name="Cannon C."/>
            <person name="Castanera R."/>
            <person name="Culley D."/>
            <person name="Daum C."/>
            <person name="Ezra D."/>
            <person name="Gonzalez J."/>
            <person name="Henrissat B."/>
            <person name="Kuo A."/>
            <person name="Liang C."/>
            <person name="Lipzen A."/>
            <person name="Lutzoni F."/>
            <person name="Magnuson J."/>
            <person name="Mondo S."/>
            <person name="Nolan M."/>
            <person name="Ohm R."/>
            <person name="Pangilinan J."/>
            <person name="Park H.-J."/>
            <person name="Ramirez L."/>
            <person name="Alfaro M."/>
            <person name="Sun H."/>
            <person name="Tritt A."/>
            <person name="Yoshinaga Y."/>
            <person name="Zwiers L.-H."/>
            <person name="Turgeon B."/>
            <person name="Goodwin S."/>
            <person name="Spatafora J."/>
            <person name="Crous P."/>
            <person name="Grigoriev I."/>
        </authorList>
    </citation>
    <scope>NUCLEOTIDE SEQUENCE</scope>
    <source>
        <strain evidence="7">CBS 690.94</strain>
    </source>
</reference>
<comment type="similarity">
    <text evidence="1">Belongs to the multicopper oxidase family.</text>
</comment>
<dbReference type="GO" id="GO:0016491">
    <property type="term" value="F:oxidoreductase activity"/>
    <property type="evidence" value="ECO:0007669"/>
    <property type="project" value="InterPro"/>
</dbReference>